<sequence>MLSRNKALKPVMVWIHGGAFQVGSTTTELYGPEFLLTQDIVLVTVNYRLGALGFSCLEDSTLGVTGNNGLRDILMALKWIKANIKEFLGNPENITLFGESSGSVSIHYLMLSSLVEGLFHKVIMHSGCALHHWAEGTRNSMRELAKILGLSSGSDKDILEFLQQQPIEVLHDAQLKVKSSVSPHIKRHFYPVFEKLSPNITPVISENPAKIIASGKYYKVPMIIGYTSSEGYFFDYKIKNMRKPNSNTLLIENFEHLIPHHLNIPPGTPLSKYIAKEIKSYYFNDEEPTLAKHKTAYYEVFGDVFFNYGLVSTALRHLETLGHPIYYFRFAVDGELNFYKENGLPGAAHSDDVCYLFKVGCRVDKVVENSLEDITIQRMNIRSCDFLYFKSVSPHIKRHFYPVFEKLSPNITPVISENPAKIIASGKYYKVPMIIGYTSSEGYFFDYKIKNMRKPNSNTLLIENFEHLIPHHLNIPPGTPLSKYIAKEIKSYYFNDEEPTLAKHKTAYYEVFGDVFFNYGLVSTALRHLETLGHPIYYFRFAVDGEFNFYKENGLPGRAAHSDDVCYLFKVGCRVDKVVENSLEDITIQRMVKLWTNFAKSGNPNSEEFKNIN</sequence>
<name>A0ACB9TPU8_HOLOL</name>
<protein>
    <submittedName>
        <fullName evidence="1">Carboxylesterase</fullName>
    </submittedName>
</protein>
<accession>A0ACB9TPU8</accession>
<proteinExistence type="predicted"/>
<dbReference type="Proteomes" id="UP001056778">
    <property type="component" value="Chromosome 2"/>
</dbReference>
<reference evidence="1" key="1">
    <citation type="submission" date="2022-04" db="EMBL/GenBank/DDBJ databases">
        <title>Chromosome-scale genome assembly of Holotrichia oblita Faldermann.</title>
        <authorList>
            <person name="Rongchong L."/>
        </authorList>
    </citation>
    <scope>NUCLEOTIDE SEQUENCE</scope>
    <source>
        <strain evidence="1">81SQS9</strain>
    </source>
</reference>
<organism evidence="1 2">
    <name type="scientific">Holotrichia oblita</name>
    <name type="common">Chafer beetle</name>
    <dbReference type="NCBI Taxonomy" id="644536"/>
    <lineage>
        <taxon>Eukaryota</taxon>
        <taxon>Metazoa</taxon>
        <taxon>Ecdysozoa</taxon>
        <taxon>Arthropoda</taxon>
        <taxon>Hexapoda</taxon>
        <taxon>Insecta</taxon>
        <taxon>Pterygota</taxon>
        <taxon>Neoptera</taxon>
        <taxon>Endopterygota</taxon>
        <taxon>Coleoptera</taxon>
        <taxon>Polyphaga</taxon>
        <taxon>Scarabaeiformia</taxon>
        <taxon>Scarabaeidae</taxon>
        <taxon>Melolonthinae</taxon>
        <taxon>Holotrichia</taxon>
    </lineage>
</organism>
<dbReference type="EMBL" id="CM043016">
    <property type="protein sequence ID" value="KAI4468849.1"/>
    <property type="molecule type" value="Genomic_DNA"/>
</dbReference>
<keyword evidence="2" id="KW-1185">Reference proteome</keyword>
<gene>
    <name evidence="1" type="ORF">MML48_2g00015862</name>
</gene>
<evidence type="ECO:0000313" key="2">
    <source>
        <dbReference type="Proteomes" id="UP001056778"/>
    </source>
</evidence>
<evidence type="ECO:0000313" key="1">
    <source>
        <dbReference type="EMBL" id="KAI4468849.1"/>
    </source>
</evidence>
<comment type="caution">
    <text evidence="1">The sequence shown here is derived from an EMBL/GenBank/DDBJ whole genome shotgun (WGS) entry which is preliminary data.</text>
</comment>